<comment type="caution">
    <text evidence="2">The sequence shown here is derived from an EMBL/GenBank/DDBJ whole genome shotgun (WGS) entry which is preliminary data.</text>
</comment>
<proteinExistence type="predicted"/>
<evidence type="ECO:0000313" key="3">
    <source>
        <dbReference type="Proteomes" id="UP000265520"/>
    </source>
</evidence>
<dbReference type="Proteomes" id="UP000265520">
    <property type="component" value="Unassembled WGS sequence"/>
</dbReference>
<feature type="compositionally biased region" description="Polar residues" evidence="1">
    <location>
        <begin position="27"/>
        <end position="45"/>
    </location>
</feature>
<dbReference type="AlphaFoldDB" id="A0A392W811"/>
<feature type="non-terminal residue" evidence="2">
    <location>
        <position position="62"/>
    </location>
</feature>
<feature type="non-terminal residue" evidence="2">
    <location>
        <position position="1"/>
    </location>
</feature>
<sequence length="62" mass="6542">GKRETDTRDDSLVNDAKDEHVGHSEAAVNSNGDGETSTMDQNLVNSGKDEPAQLLGATVEKS</sequence>
<evidence type="ECO:0000313" key="2">
    <source>
        <dbReference type="EMBL" id="MCI95872.1"/>
    </source>
</evidence>
<keyword evidence="3" id="KW-1185">Reference proteome</keyword>
<name>A0A392W811_9FABA</name>
<protein>
    <submittedName>
        <fullName evidence="2">WEB family protein</fullName>
    </submittedName>
</protein>
<accession>A0A392W811</accession>
<reference evidence="2 3" key="1">
    <citation type="journal article" date="2018" name="Front. Plant Sci.">
        <title>Red Clover (Trifolium pratense) and Zigzag Clover (T. medium) - A Picture of Genomic Similarities and Differences.</title>
        <authorList>
            <person name="Dluhosova J."/>
            <person name="Istvanek J."/>
            <person name="Nedelnik J."/>
            <person name="Repkova J."/>
        </authorList>
    </citation>
    <scope>NUCLEOTIDE SEQUENCE [LARGE SCALE GENOMIC DNA]</scope>
    <source>
        <strain evidence="3">cv. 10/8</strain>
        <tissue evidence="2">Leaf</tissue>
    </source>
</reference>
<feature type="region of interest" description="Disordered" evidence="1">
    <location>
        <begin position="1"/>
        <end position="62"/>
    </location>
</feature>
<evidence type="ECO:0000256" key="1">
    <source>
        <dbReference type="SAM" id="MobiDB-lite"/>
    </source>
</evidence>
<organism evidence="2 3">
    <name type="scientific">Trifolium medium</name>
    <dbReference type="NCBI Taxonomy" id="97028"/>
    <lineage>
        <taxon>Eukaryota</taxon>
        <taxon>Viridiplantae</taxon>
        <taxon>Streptophyta</taxon>
        <taxon>Embryophyta</taxon>
        <taxon>Tracheophyta</taxon>
        <taxon>Spermatophyta</taxon>
        <taxon>Magnoliopsida</taxon>
        <taxon>eudicotyledons</taxon>
        <taxon>Gunneridae</taxon>
        <taxon>Pentapetalae</taxon>
        <taxon>rosids</taxon>
        <taxon>fabids</taxon>
        <taxon>Fabales</taxon>
        <taxon>Fabaceae</taxon>
        <taxon>Papilionoideae</taxon>
        <taxon>50 kb inversion clade</taxon>
        <taxon>NPAAA clade</taxon>
        <taxon>Hologalegina</taxon>
        <taxon>IRL clade</taxon>
        <taxon>Trifolieae</taxon>
        <taxon>Trifolium</taxon>
    </lineage>
</organism>
<feature type="compositionally biased region" description="Basic and acidic residues" evidence="1">
    <location>
        <begin position="1"/>
        <end position="23"/>
    </location>
</feature>
<dbReference type="EMBL" id="LXQA011398915">
    <property type="protein sequence ID" value="MCI95872.1"/>
    <property type="molecule type" value="Genomic_DNA"/>
</dbReference>